<dbReference type="GeneID" id="301813579"/>
<comment type="caution">
    <text evidence="6">The sequence shown here is derived from an EMBL/GenBank/DDBJ whole genome shotgun (WGS) entry which is preliminary data.</text>
</comment>
<feature type="domain" description="Amidase" evidence="5">
    <location>
        <begin position="63"/>
        <end position="193"/>
    </location>
</feature>
<dbReference type="Proteomes" id="UP001146505">
    <property type="component" value="Unassembled WGS sequence"/>
</dbReference>
<evidence type="ECO:0000313" key="7">
    <source>
        <dbReference type="Proteomes" id="UP001146505"/>
    </source>
</evidence>
<evidence type="ECO:0000259" key="5">
    <source>
        <dbReference type="Pfam" id="PF01425"/>
    </source>
</evidence>
<keyword evidence="7" id="KW-1185">Reference proteome</keyword>
<reference evidence="6" key="1">
    <citation type="submission" date="2022-02" db="EMBL/GenBank/DDBJ databases">
        <title>Corynebacterium sp. from urogenital microbiome.</title>
        <authorList>
            <person name="Cappelli E.A."/>
            <person name="Ribeiro T.G."/>
            <person name="Peixe L."/>
        </authorList>
    </citation>
    <scope>NUCLEOTIDE SEQUENCE</scope>
    <source>
        <strain evidence="6">C9Ua_112</strain>
    </source>
</reference>
<comment type="similarity">
    <text evidence="2">Belongs to the amidase family.</text>
</comment>
<dbReference type="EMBL" id="JAKMUV010000011">
    <property type="protein sequence ID" value="MCZ9305547.1"/>
    <property type="molecule type" value="Genomic_DNA"/>
</dbReference>
<dbReference type="InterPro" id="IPR036928">
    <property type="entry name" value="AS_sf"/>
</dbReference>
<dbReference type="Pfam" id="PF01425">
    <property type="entry name" value="Amidase"/>
    <property type="match status" value="1"/>
</dbReference>
<dbReference type="PANTHER" id="PTHR11895:SF7">
    <property type="entry name" value="GLUTAMYL-TRNA(GLN) AMIDOTRANSFERASE SUBUNIT A, MITOCHONDRIAL"/>
    <property type="match status" value="1"/>
</dbReference>
<evidence type="ECO:0000256" key="3">
    <source>
        <dbReference type="ARBA" id="ARBA00012922"/>
    </source>
</evidence>
<dbReference type="PROSITE" id="PS00571">
    <property type="entry name" value="AMIDASES"/>
    <property type="match status" value="1"/>
</dbReference>
<dbReference type="Gene3D" id="3.90.1300.10">
    <property type="entry name" value="Amidase signature (AS) domain"/>
    <property type="match status" value="1"/>
</dbReference>
<dbReference type="InterPro" id="IPR000120">
    <property type="entry name" value="Amidase"/>
</dbReference>
<dbReference type="InterPro" id="IPR020556">
    <property type="entry name" value="Amidase_CS"/>
</dbReference>
<feature type="region of interest" description="Disordered" evidence="4">
    <location>
        <begin position="221"/>
        <end position="244"/>
    </location>
</feature>
<organism evidence="6 7">
    <name type="scientific">Corynebacterium macclintockiae</name>
    <dbReference type="NCBI Taxonomy" id="2913501"/>
    <lineage>
        <taxon>Bacteria</taxon>
        <taxon>Bacillati</taxon>
        <taxon>Actinomycetota</taxon>
        <taxon>Actinomycetes</taxon>
        <taxon>Mycobacteriales</taxon>
        <taxon>Corynebacteriaceae</taxon>
        <taxon>Corynebacterium</taxon>
    </lineage>
</organism>
<dbReference type="RefSeq" id="WP_269955127.1">
    <property type="nucleotide sequence ID" value="NZ_JAKMUV010000011.1"/>
</dbReference>
<gene>
    <name evidence="6" type="ORF">L8U58_08435</name>
</gene>
<evidence type="ECO:0000256" key="1">
    <source>
        <dbReference type="ARBA" id="ARBA00001311"/>
    </source>
</evidence>
<dbReference type="SUPFAM" id="SSF75304">
    <property type="entry name" value="Amidase signature (AS) enzymes"/>
    <property type="match status" value="1"/>
</dbReference>
<dbReference type="EC" id="3.5.1.4" evidence="3"/>
<dbReference type="InterPro" id="IPR023631">
    <property type="entry name" value="Amidase_dom"/>
</dbReference>
<evidence type="ECO:0000256" key="4">
    <source>
        <dbReference type="SAM" id="MobiDB-lite"/>
    </source>
</evidence>
<protein>
    <recommendedName>
        <fullName evidence="3">amidase</fullName>
        <ecNumber evidence="3">3.5.1.4</ecNumber>
    </recommendedName>
</protein>
<dbReference type="PANTHER" id="PTHR11895">
    <property type="entry name" value="TRANSAMIDASE"/>
    <property type="match status" value="1"/>
</dbReference>
<proteinExistence type="inferred from homology"/>
<evidence type="ECO:0000256" key="2">
    <source>
        <dbReference type="ARBA" id="ARBA00009199"/>
    </source>
</evidence>
<evidence type="ECO:0000313" key="6">
    <source>
        <dbReference type="EMBL" id="MCZ9305547.1"/>
    </source>
</evidence>
<comment type="catalytic activity">
    <reaction evidence="1">
        <text>a monocarboxylic acid amide + H2O = a monocarboxylate + NH4(+)</text>
        <dbReference type="Rhea" id="RHEA:12020"/>
        <dbReference type="ChEBI" id="CHEBI:15377"/>
        <dbReference type="ChEBI" id="CHEBI:28938"/>
        <dbReference type="ChEBI" id="CHEBI:35757"/>
        <dbReference type="ChEBI" id="CHEBI:83628"/>
        <dbReference type="EC" id="3.5.1.4"/>
    </reaction>
</comment>
<name>A0A9X3M790_9CORY</name>
<accession>A0A9X3M790</accession>
<sequence>MNPAPNHPQPDRANSFADRLAYARRDTGLSNAQLGVTRVYDNPHSYDFLRSHPDLHDHPNHPNNPDLPLIGEEVLIKDLQQVAGEVTTMGSVHHGFTAAYHDTTAHRLLAGGATLVGASASAEYGTTAYTEPVGMPHPVNPLHPEMMAGGSSGGAAVAVARGLVNIAHATDGGGSIRIPAACCGLAALKPAHNHQFGTFTPVAQGFIAADIPTTARAYGLPAPDRGTLHRSHPSQPLRIGYTNKPFHTRSRVSPDIAAATAAATALATTHPLVESVSQAPAPYPPATFQFFRELIASRCADLPGTLSPITAWLREEGRQVPKWRRQQLEQQIVGLDPQRAWQHFDVIATPTLACAPPPNGAFSQLTPVDNFWAQTAWTPWGTLWNLTGWASVTLPLIAPERVPGRWPIALLLGAVGNRVSAATLLSLAGFLMDATSHLPAESLSVAVPGDIEALDFRAKPDNSHNHHEH</sequence>
<dbReference type="GO" id="GO:0004040">
    <property type="term" value="F:amidase activity"/>
    <property type="evidence" value="ECO:0007669"/>
    <property type="project" value="UniProtKB-EC"/>
</dbReference>
<dbReference type="AlphaFoldDB" id="A0A9X3M790"/>